<comment type="caution">
    <text evidence="1">The sequence shown here is derived from an EMBL/GenBank/DDBJ whole genome shotgun (WGS) entry which is preliminary data.</text>
</comment>
<dbReference type="RefSeq" id="WP_326016118.1">
    <property type="nucleotide sequence ID" value="NZ_JAOZYC010000093.1"/>
</dbReference>
<name>A0ABU6F397_9ACTN</name>
<dbReference type="Proteomes" id="UP001354931">
    <property type="component" value="Unassembled WGS sequence"/>
</dbReference>
<accession>A0ABU6F397</accession>
<sequence length="254" mass="27166">MYGLLSKLAELLAQFGSGLVTLRRTAQDTDVAAALLRCAVALQDLCVRGERLLALADGLVDGADRPGAAREFVGLVQVQAEAVDSLRGTLVECQELLATVDAEVYVRLAPFLDAKSGLLTRWQQQATMSALSTTTLFFLPQAALDEVLAVGRAHATSDGLAADRTDYLLAIGDGMRAARAREVRDLSRAAATRHAPAVRDELAGARDELTRAGALCRQLVDSVKESVGPEAMARLRRQLVPKQRAARPGRRAPV</sequence>
<dbReference type="EMBL" id="JAOZYC010000093">
    <property type="protein sequence ID" value="MEB8338329.1"/>
    <property type="molecule type" value="Genomic_DNA"/>
</dbReference>
<reference evidence="1 2" key="1">
    <citation type="submission" date="2022-10" db="EMBL/GenBank/DDBJ databases">
        <authorList>
            <person name="Xie J."/>
            <person name="Shen N."/>
        </authorList>
    </citation>
    <scope>NUCLEOTIDE SEQUENCE [LARGE SCALE GENOMIC DNA]</scope>
    <source>
        <strain evidence="1 2">YIM65594</strain>
    </source>
</reference>
<protein>
    <submittedName>
        <fullName evidence="1">Uncharacterized protein</fullName>
    </submittedName>
</protein>
<gene>
    <name evidence="1" type="ORF">OKJ99_12565</name>
</gene>
<organism evidence="1 2">
    <name type="scientific">Streptomyces endophyticus</name>
    <dbReference type="NCBI Taxonomy" id="714166"/>
    <lineage>
        <taxon>Bacteria</taxon>
        <taxon>Bacillati</taxon>
        <taxon>Actinomycetota</taxon>
        <taxon>Actinomycetes</taxon>
        <taxon>Kitasatosporales</taxon>
        <taxon>Streptomycetaceae</taxon>
        <taxon>Streptomyces</taxon>
    </lineage>
</organism>
<proteinExistence type="predicted"/>
<keyword evidence="2" id="KW-1185">Reference proteome</keyword>
<evidence type="ECO:0000313" key="1">
    <source>
        <dbReference type="EMBL" id="MEB8338329.1"/>
    </source>
</evidence>
<evidence type="ECO:0000313" key="2">
    <source>
        <dbReference type="Proteomes" id="UP001354931"/>
    </source>
</evidence>